<sequence>MSGVTITVLVPDDHGVAALGVVPGVRAVRYDSERELPDDAEVLVPPFLGYPDALLDRAAALPKLRLVHTLTAGAERWIGRVSDGVDLAVSRGAHGGSTSEWAMAVLLSIYRELREFDHDHRAGVWRHHQTDTLQGKRILVIGAGDLGRRMRRKLEAFDAEATLVGSTARDGVHGVDELPALLGEHDAVVLMVPLTDGTRGMVDAAFLSSMRDGAVLVNAARGPVVHTDALLAELEAGRLRAALDVTDPEPLPDGHPLWTAPGLLLTPHVAGSVRGQRDRAYGIVAANLRRLVAGEILRNLVTGDY</sequence>
<name>A0A4Q7KRP5_9PSEU</name>
<feature type="domain" description="D-isomer specific 2-hydroxyacid dehydrogenase NAD-binding" evidence="3">
    <location>
        <begin position="103"/>
        <end position="270"/>
    </location>
</feature>
<organism evidence="4 5">
    <name type="scientific">Herbihabitans rhizosphaerae</name>
    <dbReference type="NCBI Taxonomy" id="1872711"/>
    <lineage>
        <taxon>Bacteria</taxon>
        <taxon>Bacillati</taxon>
        <taxon>Actinomycetota</taxon>
        <taxon>Actinomycetes</taxon>
        <taxon>Pseudonocardiales</taxon>
        <taxon>Pseudonocardiaceae</taxon>
        <taxon>Herbihabitans</taxon>
    </lineage>
</organism>
<keyword evidence="1" id="KW-0560">Oxidoreductase</keyword>
<evidence type="ECO:0000313" key="5">
    <source>
        <dbReference type="Proteomes" id="UP000294257"/>
    </source>
</evidence>
<dbReference type="PANTHER" id="PTHR43333">
    <property type="entry name" value="2-HACID_DH_C DOMAIN-CONTAINING PROTEIN"/>
    <property type="match status" value="1"/>
</dbReference>
<gene>
    <name evidence="4" type="ORF">EV193_104287</name>
</gene>
<accession>A0A4Q7KRP5</accession>
<dbReference type="EMBL" id="SGWQ01000004">
    <property type="protein sequence ID" value="RZS39076.1"/>
    <property type="molecule type" value="Genomic_DNA"/>
</dbReference>
<dbReference type="Pfam" id="PF02826">
    <property type="entry name" value="2-Hacid_dh_C"/>
    <property type="match status" value="1"/>
</dbReference>
<reference evidence="4 5" key="1">
    <citation type="submission" date="2019-02" db="EMBL/GenBank/DDBJ databases">
        <title>Genomic Encyclopedia of Type Strains, Phase IV (KMG-IV): sequencing the most valuable type-strain genomes for metagenomic binning, comparative biology and taxonomic classification.</title>
        <authorList>
            <person name="Goeker M."/>
        </authorList>
    </citation>
    <scope>NUCLEOTIDE SEQUENCE [LARGE SCALE GENOMIC DNA]</scope>
    <source>
        <strain evidence="4 5">DSM 101727</strain>
    </source>
</reference>
<dbReference type="Gene3D" id="3.40.50.720">
    <property type="entry name" value="NAD(P)-binding Rossmann-like Domain"/>
    <property type="match status" value="2"/>
</dbReference>
<proteinExistence type="predicted"/>
<dbReference type="Proteomes" id="UP000294257">
    <property type="component" value="Unassembled WGS sequence"/>
</dbReference>
<evidence type="ECO:0000313" key="4">
    <source>
        <dbReference type="EMBL" id="RZS39076.1"/>
    </source>
</evidence>
<keyword evidence="2" id="KW-0520">NAD</keyword>
<dbReference type="GO" id="GO:0051287">
    <property type="term" value="F:NAD binding"/>
    <property type="evidence" value="ECO:0007669"/>
    <property type="project" value="InterPro"/>
</dbReference>
<dbReference type="InterPro" id="IPR036291">
    <property type="entry name" value="NAD(P)-bd_dom_sf"/>
</dbReference>
<dbReference type="PANTHER" id="PTHR43333:SF1">
    <property type="entry name" value="D-ISOMER SPECIFIC 2-HYDROXYACID DEHYDROGENASE NAD-BINDING DOMAIN-CONTAINING PROTEIN"/>
    <property type="match status" value="1"/>
</dbReference>
<comment type="caution">
    <text evidence="4">The sequence shown here is derived from an EMBL/GenBank/DDBJ whole genome shotgun (WGS) entry which is preliminary data.</text>
</comment>
<dbReference type="CDD" id="cd12166">
    <property type="entry name" value="2-Hacid_dh_7"/>
    <property type="match status" value="1"/>
</dbReference>
<keyword evidence="5" id="KW-1185">Reference proteome</keyword>
<protein>
    <submittedName>
        <fullName evidence="4">Phosphoglycerate dehydrogenase-like enzyme</fullName>
    </submittedName>
</protein>
<evidence type="ECO:0000259" key="3">
    <source>
        <dbReference type="Pfam" id="PF02826"/>
    </source>
</evidence>
<dbReference type="AlphaFoldDB" id="A0A4Q7KRP5"/>
<evidence type="ECO:0000256" key="2">
    <source>
        <dbReference type="ARBA" id="ARBA00023027"/>
    </source>
</evidence>
<evidence type="ECO:0000256" key="1">
    <source>
        <dbReference type="ARBA" id="ARBA00023002"/>
    </source>
</evidence>
<dbReference type="SUPFAM" id="SSF51735">
    <property type="entry name" value="NAD(P)-binding Rossmann-fold domains"/>
    <property type="match status" value="1"/>
</dbReference>
<dbReference type="InterPro" id="IPR006140">
    <property type="entry name" value="D-isomer_DH_NAD-bd"/>
</dbReference>
<dbReference type="GO" id="GO:0016491">
    <property type="term" value="F:oxidoreductase activity"/>
    <property type="evidence" value="ECO:0007669"/>
    <property type="project" value="UniProtKB-KW"/>
</dbReference>